<dbReference type="InterPro" id="IPR036291">
    <property type="entry name" value="NAD(P)-bd_dom_sf"/>
</dbReference>
<dbReference type="InterPro" id="IPR002225">
    <property type="entry name" value="3Beta_OHSteriod_DH/Estase"/>
</dbReference>
<feature type="domain" description="3-beta hydroxysteroid dehydrogenase/isomerase" evidence="4">
    <location>
        <begin position="5"/>
        <end position="271"/>
    </location>
</feature>
<dbReference type="GO" id="GO:0016616">
    <property type="term" value="F:oxidoreductase activity, acting on the CH-OH group of donors, NAD or NADP as acceptor"/>
    <property type="evidence" value="ECO:0007669"/>
    <property type="project" value="InterPro"/>
</dbReference>
<dbReference type="InterPro" id="IPR050177">
    <property type="entry name" value="Lipid_A_modif_metabolic_enz"/>
</dbReference>
<dbReference type="EMBL" id="LGUA01000214">
    <property type="protein sequence ID" value="OAX83106.1"/>
    <property type="molecule type" value="Genomic_DNA"/>
</dbReference>
<sequence>MDPVVVIGGCGGLGHHIVKRLLEKKDASNIIVFDLNIDRNIYPGVRYIRGSITSRDDVQQLIQGVKPRVIFHTASPILMAQKNSNEIFERVNIGGTRNLLDVIRDARSVKAVVYTSSSSVVHEGYTDIVNGTEDAPKVFLPEQKEFYTHTKAVAEDMVLAANRKYGYKTVALRGCILFGEGDVTSIPKIIQNAKAGRGNLQVGNNQNLCDYTYLGNAADAHILAAKALLSPSTPEDGPVDGEAFTITNDEPWPFWDFAHAVSAAAGYPVTNARVVPSFIFYVIAVLVEWSVWLTSFGKRESQLNRKMVRFFSMTRTFDISKAKKRLGYRPEVNMTDAVNRSVAAFLANSETSKKTT</sequence>
<keyword evidence="6" id="KW-1185">Reference proteome</keyword>
<dbReference type="STRING" id="1658172.A0A1B7P259"/>
<protein>
    <recommendedName>
        <fullName evidence="4">3-beta hydroxysteroid dehydrogenase/isomerase domain-containing protein</fullName>
    </recommendedName>
</protein>
<dbReference type="PANTHER" id="PTHR43245">
    <property type="entry name" value="BIFUNCTIONAL POLYMYXIN RESISTANCE PROTEIN ARNA"/>
    <property type="match status" value="1"/>
</dbReference>
<dbReference type="AlphaFoldDB" id="A0A1B7P259"/>
<dbReference type="GO" id="GO:0006694">
    <property type="term" value="P:steroid biosynthetic process"/>
    <property type="evidence" value="ECO:0007669"/>
    <property type="project" value="InterPro"/>
</dbReference>
<dbReference type="Proteomes" id="UP000091918">
    <property type="component" value="Unassembled WGS sequence"/>
</dbReference>
<accession>A0A1B7P259</accession>
<dbReference type="SUPFAM" id="SSF51735">
    <property type="entry name" value="NAD(P)-binding Rossmann-fold domains"/>
    <property type="match status" value="1"/>
</dbReference>
<dbReference type="OrthoDB" id="10058185at2759"/>
<gene>
    <name evidence="5" type="ORF">ACJ72_02531</name>
</gene>
<evidence type="ECO:0000256" key="3">
    <source>
        <dbReference type="SAM" id="Phobius"/>
    </source>
</evidence>
<keyword evidence="2" id="KW-0560">Oxidoreductase</keyword>
<dbReference type="Pfam" id="PF01073">
    <property type="entry name" value="3Beta_HSD"/>
    <property type="match status" value="1"/>
</dbReference>
<dbReference type="Gene3D" id="3.40.50.720">
    <property type="entry name" value="NAD(P)-binding Rossmann-like Domain"/>
    <property type="match status" value="1"/>
</dbReference>
<evidence type="ECO:0000313" key="6">
    <source>
        <dbReference type="Proteomes" id="UP000091918"/>
    </source>
</evidence>
<feature type="transmembrane region" description="Helical" evidence="3">
    <location>
        <begin position="278"/>
        <end position="297"/>
    </location>
</feature>
<evidence type="ECO:0000313" key="5">
    <source>
        <dbReference type="EMBL" id="OAX83106.1"/>
    </source>
</evidence>
<organism evidence="5 6">
    <name type="scientific">Emergomyces africanus</name>
    <dbReference type="NCBI Taxonomy" id="1955775"/>
    <lineage>
        <taxon>Eukaryota</taxon>
        <taxon>Fungi</taxon>
        <taxon>Dikarya</taxon>
        <taxon>Ascomycota</taxon>
        <taxon>Pezizomycotina</taxon>
        <taxon>Eurotiomycetes</taxon>
        <taxon>Eurotiomycetidae</taxon>
        <taxon>Onygenales</taxon>
        <taxon>Ajellomycetaceae</taxon>
        <taxon>Emergomyces</taxon>
    </lineage>
</organism>
<evidence type="ECO:0000259" key="4">
    <source>
        <dbReference type="Pfam" id="PF01073"/>
    </source>
</evidence>
<keyword evidence="3" id="KW-0472">Membrane</keyword>
<comment type="similarity">
    <text evidence="1">Belongs to the 3-beta-HSD family.</text>
</comment>
<dbReference type="PANTHER" id="PTHR43245:SF51">
    <property type="entry name" value="SHORT CHAIN DEHYDROGENASE_REDUCTASE FAMILY 42E, MEMBER 2"/>
    <property type="match status" value="1"/>
</dbReference>
<keyword evidence="3" id="KW-0812">Transmembrane</keyword>
<comment type="caution">
    <text evidence="5">The sequence shown here is derived from an EMBL/GenBank/DDBJ whole genome shotgun (WGS) entry which is preliminary data.</text>
</comment>
<proteinExistence type="inferred from homology"/>
<keyword evidence="3" id="KW-1133">Transmembrane helix</keyword>
<reference evidence="5 6" key="1">
    <citation type="submission" date="2015-07" db="EMBL/GenBank/DDBJ databases">
        <title>Emmonsia species relationships and genome sequence.</title>
        <authorList>
            <person name="Cuomo C.A."/>
            <person name="Schwartz I.S."/>
            <person name="Kenyon C."/>
            <person name="de Hoog G.S."/>
            <person name="Govender N.P."/>
            <person name="Botha A."/>
            <person name="Moreno L."/>
            <person name="de Vries M."/>
            <person name="Munoz J.F."/>
            <person name="Stielow J.B."/>
        </authorList>
    </citation>
    <scope>NUCLEOTIDE SEQUENCE [LARGE SCALE GENOMIC DNA]</scope>
    <source>
        <strain evidence="5 6">CBS 136260</strain>
    </source>
</reference>
<evidence type="ECO:0000256" key="1">
    <source>
        <dbReference type="ARBA" id="ARBA00009219"/>
    </source>
</evidence>
<name>A0A1B7P259_9EURO</name>
<evidence type="ECO:0000256" key="2">
    <source>
        <dbReference type="ARBA" id="ARBA00023002"/>
    </source>
</evidence>